<evidence type="ECO:0000256" key="1">
    <source>
        <dbReference type="SAM" id="SignalP"/>
    </source>
</evidence>
<accession>A0A0B5FX51</accession>
<dbReference type="KEGG" id="gsb:GSUB_16905"/>
<sequence>MKKTLILIALLCTLPSLSNAQNGGLTEISVACSGQDKNEALKNCFDLAVNDVFGVYVYSRNKIKNSQSLQSETRMVSSGYIVDYTVLFEEKINDRVHLTLDVTVDTRQIQKTDAEAPGFSFEEKISDLAIADHSQEKLSNAAAILSELVGDKEHLLEKGYRFTKAGYRVSDVGADSIRGYFLVKISRNDLFWDRYWRVIESLKETPGPNTITEGFYGYTAYDGTCLDFNPRVSKGYGQKLYTNVEPRYVHRSLKPYLAPVVEGVIEIGGHSLSIGFHKNAIMVPFSGKKFEHFAERNDSADFEGFVGWKPVDEKNNRSPNRFIETAPLKPGSYYYGSNGAYPKSTEIVVATKKDLIVRIPFEVQDTQDIVEAYQDGLSLPNTQNI</sequence>
<gene>
    <name evidence="2" type="ORF">GSUB_16905</name>
</gene>
<keyword evidence="2" id="KW-0614">Plasmid</keyword>
<name>A0A0B5FX51_9BACT</name>
<dbReference type="Proteomes" id="UP000035036">
    <property type="component" value="Plasmid pGSUB1"/>
</dbReference>
<protein>
    <submittedName>
        <fullName evidence="2">Uncharacterized protein</fullName>
    </submittedName>
</protein>
<dbReference type="EMBL" id="CP010312">
    <property type="protein sequence ID" value="AJF08176.1"/>
    <property type="molecule type" value="Genomic_DNA"/>
</dbReference>
<feature type="chain" id="PRO_5002117152" evidence="1">
    <location>
        <begin position="21"/>
        <end position="385"/>
    </location>
</feature>
<keyword evidence="1" id="KW-0732">Signal</keyword>
<proteinExistence type="predicted"/>
<dbReference type="RefSeq" id="WP_040202803.1">
    <property type="nucleotide sequence ID" value="NZ_CP010312.1"/>
</dbReference>
<geneLocation type="plasmid" evidence="2 3">
    <name>pGSUB1</name>
</geneLocation>
<reference evidence="2 3" key="1">
    <citation type="journal article" date="2015" name="Genome Announc.">
        <title>Genomes of Geoalkalibacter ferrihydriticus Z-0531T and Geoalkalibacter subterraneus Red1T, Two Haloalkaliphilic Metal-Reducing Deltaproteobacteria.</title>
        <authorList>
            <person name="Badalamenti J.P."/>
            <person name="Krajmalnik-Brown R."/>
            <person name="Torres C.I."/>
            <person name="Bond D.R."/>
        </authorList>
    </citation>
    <scope>NUCLEOTIDE SEQUENCE [LARGE SCALE GENOMIC DNA]</scope>
    <source>
        <strain evidence="2 3">Red1</strain>
        <plasmid evidence="3">Plasmid pGSUB1</plasmid>
    </source>
</reference>
<feature type="signal peptide" evidence="1">
    <location>
        <begin position="1"/>
        <end position="20"/>
    </location>
</feature>
<evidence type="ECO:0000313" key="3">
    <source>
        <dbReference type="Proteomes" id="UP000035036"/>
    </source>
</evidence>
<organism evidence="2 3">
    <name type="scientific">Geoalkalibacter subterraneus</name>
    <dbReference type="NCBI Taxonomy" id="483547"/>
    <lineage>
        <taxon>Bacteria</taxon>
        <taxon>Pseudomonadati</taxon>
        <taxon>Thermodesulfobacteriota</taxon>
        <taxon>Desulfuromonadia</taxon>
        <taxon>Desulfuromonadales</taxon>
        <taxon>Geoalkalibacteraceae</taxon>
        <taxon>Geoalkalibacter</taxon>
    </lineage>
</organism>
<dbReference type="AlphaFoldDB" id="A0A0B5FX51"/>
<evidence type="ECO:0000313" key="2">
    <source>
        <dbReference type="EMBL" id="AJF08176.1"/>
    </source>
</evidence>
<dbReference type="HOGENOM" id="CLU_717210_0_0_7"/>
<keyword evidence="3" id="KW-1185">Reference proteome</keyword>